<organism evidence="7">
    <name type="scientific">Calliarthron tuberculosum</name>
    <name type="common">Coralline red alga</name>
    <name type="synonym">Corallina tuberculosa</name>
    <dbReference type="NCBI Taxonomy" id="48942"/>
    <lineage>
        <taxon>Eukaryota</taxon>
        <taxon>Rhodophyta</taxon>
        <taxon>Florideophyceae</taxon>
        <taxon>Corallinophycidae</taxon>
        <taxon>Corallinales</taxon>
        <taxon>Corallinaceae</taxon>
        <taxon>Corallinoideae</taxon>
        <taxon>Calliarthron</taxon>
    </lineage>
</organism>
<name>M4IU27_CALTB</name>
<dbReference type="InterPro" id="IPR020814">
    <property type="entry name" value="Ribosomal_S6_plastid/chlpt"/>
</dbReference>
<dbReference type="Gene3D" id="3.30.70.60">
    <property type="match status" value="1"/>
</dbReference>
<gene>
    <name evidence="6 7" type="primary">rps6</name>
</gene>
<comment type="similarity">
    <text evidence="1 6">Belongs to the bacterial ribosomal protein bS6 family.</text>
</comment>
<dbReference type="SUPFAM" id="SSF54995">
    <property type="entry name" value="Ribosomal protein S6"/>
    <property type="match status" value="1"/>
</dbReference>
<comment type="function">
    <text evidence="6">Binds together with bS18 to 16S ribosomal RNA.</text>
</comment>
<sequence length="96" mass="11201">MNLNQYEIIYILKPDVTEAVNLELVNSYKSLLKKNGGQNIVVQHRGRRHLSYNISQYYDGIYVQVNYESNGSLVGIIEKSMRFNENILRYLTVKKS</sequence>
<dbReference type="EMBL" id="KC153978">
    <property type="protein sequence ID" value="AGA63743.1"/>
    <property type="molecule type" value="Genomic_DNA"/>
</dbReference>
<keyword evidence="2 6" id="KW-0699">rRNA-binding</keyword>
<dbReference type="GO" id="GO:0005840">
    <property type="term" value="C:ribosome"/>
    <property type="evidence" value="ECO:0007669"/>
    <property type="project" value="UniProtKB-KW"/>
</dbReference>
<keyword evidence="7" id="KW-0150">Chloroplast</keyword>
<dbReference type="CDD" id="cd15487">
    <property type="entry name" value="bS6_chloro_cyano"/>
    <property type="match status" value="1"/>
</dbReference>
<dbReference type="GeneID" id="15329318"/>
<dbReference type="PANTHER" id="PTHR21011:SF1">
    <property type="entry name" value="SMALL RIBOSOMAL SUBUNIT PROTEIN BS6M"/>
    <property type="match status" value="1"/>
</dbReference>
<comment type="subcellular location">
    <subcellularLocation>
        <location evidence="6">Plastid</location>
        <location evidence="6">Chloroplast</location>
    </subcellularLocation>
</comment>
<evidence type="ECO:0000256" key="1">
    <source>
        <dbReference type="ARBA" id="ARBA00009512"/>
    </source>
</evidence>
<keyword evidence="4 6" id="KW-0689">Ribosomal protein</keyword>
<dbReference type="InterPro" id="IPR014717">
    <property type="entry name" value="Transl_elong_EF1B/ribsomal_bS6"/>
</dbReference>
<dbReference type="GO" id="GO:0003735">
    <property type="term" value="F:structural constituent of ribosome"/>
    <property type="evidence" value="ECO:0007669"/>
    <property type="project" value="InterPro"/>
</dbReference>
<dbReference type="InterPro" id="IPR035980">
    <property type="entry name" value="Ribosomal_bS6_sf"/>
</dbReference>
<dbReference type="HAMAP" id="MF_00360">
    <property type="entry name" value="Ribosomal_bS6"/>
    <property type="match status" value="1"/>
</dbReference>
<accession>M4IU27</accession>
<keyword evidence="3 6" id="KW-0694">RNA-binding</keyword>
<keyword evidence="7" id="KW-0934">Plastid</keyword>
<dbReference type="InterPro" id="IPR000529">
    <property type="entry name" value="Ribosomal_bS6"/>
</dbReference>
<dbReference type="GO" id="GO:1990904">
    <property type="term" value="C:ribonucleoprotein complex"/>
    <property type="evidence" value="ECO:0007669"/>
    <property type="project" value="UniProtKB-KW"/>
</dbReference>
<protein>
    <recommendedName>
        <fullName evidence="6">Small ribosomal subunit protein bS6c</fullName>
    </recommendedName>
</protein>
<dbReference type="NCBIfam" id="TIGR00166">
    <property type="entry name" value="S6"/>
    <property type="match status" value="1"/>
</dbReference>
<keyword evidence="5 6" id="KW-0687">Ribonucleoprotein</keyword>
<dbReference type="GO" id="GO:0009507">
    <property type="term" value="C:chloroplast"/>
    <property type="evidence" value="ECO:0007669"/>
    <property type="project" value="UniProtKB-SubCell"/>
</dbReference>
<dbReference type="PANTHER" id="PTHR21011">
    <property type="entry name" value="MITOCHONDRIAL 28S RIBOSOMAL PROTEIN S6"/>
    <property type="match status" value="1"/>
</dbReference>
<evidence type="ECO:0000256" key="5">
    <source>
        <dbReference type="ARBA" id="ARBA00023274"/>
    </source>
</evidence>
<dbReference type="InterPro" id="IPR020815">
    <property type="entry name" value="Ribosomal_bS6_CS"/>
</dbReference>
<dbReference type="GO" id="GO:0070181">
    <property type="term" value="F:small ribosomal subunit rRNA binding"/>
    <property type="evidence" value="ECO:0007669"/>
    <property type="project" value="TreeGrafter"/>
</dbReference>
<evidence type="ECO:0000313" key="7">
    <source>
        <dbReference type="EMBL" id="AGA63743.1"/>
    </source>
</evidence>
<dbReference type="AlphaFoldDB" id="M4IU27"/>
<evidence type="ECO:0000256" key="6">
    <source>
        <dbReference type="HAMAP-Rule" id="MF_00360"/>
    </source>
</evidence>
<dbReference type="GO" id="GO:0006412">
    <property type="term" value="P:translation"/>
    <property type="evidence" value="ECO:0007669"/>
    <property type="project" value="UniProtKB-UniRule"/>
</dbReference>
<evidence type="ECO:0000256" key="4">
    <source>
        <dbReference type="ARBA" id="ARBA00022980"/>
    </source>
</evidence>
<dbReference type="RefSeq" id="YP_007878132.1">
    <property type="nucleotide sequence ID" value="NC_021075.1"/>
</dbReference>
<reference evidence="7" key="1">
    <citation type="journal article" date="2013" name="PLoS ONE">
        <title>Evolution of red algal plastid genomes: ancient architectures, introns, horizontal gene transfer, and taxonomic utility of plastid markers.</title>
        <authorList>
            <person name="Janouskovec J."/>
            <person name="Liu S.-L."/>
            <person name="Martone P.T."/>
            <person name="Carre W."/>
            <person name="Leblanc C."/>
            <person name="Collen J."/>
            <person name="Keeling P.J."/>
        </authorList>
    </citation>
    <scope>NUCLEOTIDE SEQUENCE</scope>
</reference>
<geneLocation type="chloroplast" evidence="7"/>
<evidence type="ECO:0000256" key="2">
    <source>
        <dbReference type="ARBA" id="ARBA00022730"/>
    </source>
</evidence>
<dbReference type="Pfam" id="PF01250">
    <property type="entry name" value="Ribosomal_S6"/>
    <property type="match status" value="1"/>
</dbReference>
<dbReference type="PROSITE" id="PS01048">
    <property type="entry name" value="RIBOSOMAL_S6"/>
    <property type="match status" value="1"/>
</dbReference>
<proteinExistence type="inferred from homology"/>
<evidence type="ECO:0000256" key="3">
    <source>
        <dbReference type="ARBA" id="ARBA00022884"/>
    </source>
</evidence>